<protein>
    <submittedName>
        <fullName evidence="1">Uncharacterized protein</fullName>
    </submittedName>
</protein>
<proteinExistence type="predicted"/>
<organism evidence="1 2">
    <name type="scientific">Curtobacterium flaccumfaciens pv. flaccumfaciens</name>
    <dbReference type="NCBI Taxonomy" id="138532"/>
    <lineage>
        <taxon>Bacteria</taxon>
        <taxon>Bacillati</taxon>
        <taxon>Actinomycetota</taxon>
        <taxon>Actinomycetes</taxon>
        <taxon>Micrococcales</taxon>
        <taxon>Microbacteriaceae</taxon>
        <taxon>Curtobacterium</taxon>
    </lineage>
</organism>
<dbReference type="EMBL" id="JAHEWX010000025">
    <property type="protein sequence ID" value="MBT1543217.1"/>
    <property type="molecule type" value="Genomic_DNA"/>
</dbReference>
<name>A0A6N1D0E1_9MICO</name>
<sequence>MCQSCAEGGRRCRDRRRLQQLTTADLAPEQVKPLPVVDWAGNAADDGAEAVWRDYAPAIATETIAVLAETRAAEQHTTTDVVDAIPAGARPHGLEFRVKSPASLARKIRSRAAVTAAAQSAGGLVGVSDKLTDLLRYTAVTPRHDDLAGTAATTIAALEARGYAVVSAEHSYVAGNAYKGIHVLVQHGDERPVEIQFHSELSQAVKDENHVDYELERDRTHPYAERAAAHQRMLDRSSEIPTPAGLNRLTSIGGRPLTEKTYPNPYSVAHNEAEETNR</sequence>
<reference evidence="1" key="1">
    <citation type="submission" date="2021-05" db="EMBL/GenBank/DDBJ databases">
        <title>Whole genome sequence of Curtobacterium flaccumfaciens pv. flaccumfaciens strain CFBP 3417.</title>
        <authorList>
            <person name="Osdaghi E."/>
            <person name="Taghouti G."/>
            <person name="Portier P."/>
            <person name="Fazliarab A."/>
            <person name="Taghavi S.M."/>
            <person name="Briand M."/>
            <person name="Le-Saux M."/>
            <person name="Jacques M.-A."/>
        </authorList>
    </citation>
    <scope>NUCLEOTIDE SEQUENCE</scope>
    <source>
        <strain evidence="1">CFBP 3417</strain>
    </source>
</reference>
<evidence type="ECO:0000313" key="2">
    <source>
        <dbReference type="Proteomes" id="UP000709437"/>
    </source>
</evidence>
<gene>
    <name evidence="1" type="ORF">KK103_15750</name>
</gene>
<evidence type="ECO:0000313" key="1">
    <source>
        <dbReference type="EMBL" id="MBT1543217.1"/>
    </source>
</evidence>
<dbReference type="Proteomes" id="UP000709437">
    <property type="component" value="Unassembled WGS sequence"/>
</dbReference>
<accession>A0A6N1D0E1</accession>
<comment type="caution">
    <text evidence="1">The sequence shown here is derived from an EMBL/GenBank/DDBJ whole genome shotgun (WGS) entry which is preliminary data.</text>
</comment>
<dbReference type="AlphaFoldDB" id="A0A6N1D0E1"/>